<dbReference type="EMBL" id="SJOL01007482">
    <property type="protein sequence ID" value="TGZ62517.1"/>
    <property type="molecule type" value="Genomic_DNA"/>
</dbReference>
<dbReference type="AlphaFoldDB" id="A0A4S2LPE3"/>
<sequence length="113" mass="12731">MNPRNNCTDCLPNLSETSTQGALKRAENTLLHLDASKEARALKNKGVTQSTLSTKMRLNNPQIEPLVVWHSVDETIEHPVSQIQSRATVMELPVDSVWPRPSPRYYTHVEAQL</sequence>
<dbReference type="Proteomes" id="UP000308267">
    <property type="component" value="Unassembled WGS sequence"/>
</dbReference>
<proteinExistence type="predicted"/>
<reference evidence="1 2" key="1">
    <citation type="journal article" date="2019" name="BMC Genomics">
        <title>New insights from Opisthorchis felineus genome: update on genomics of the epidemiologically important liver flukes.</title>
        <authorList>
            <person name="Ershov N.I."/>
            <person name="Mordvinov V.A."/>
            <person name="Prokhortchouk E.B."/>
            <person name="Pakharukova M.Y."/>
            <person name="Gunbin K.V."/>
            <person name="Ustyantsev K."/>
            <person name="Genaev M.A."/>
            <person name="Blinov A.G."/>
            <person name="Mazur A."/>
            <person name="Boulygina E."/>
            <person name="Tsygankova S."/>
            <person name="Khrameeva E."/>
            <person name="Chekanov N."/>
            <person name="Fan G."/>
            <person name="Xiao A."/>
            <person name="Zhang H."/>
            <person name="Xu X."/>
            <person name="Yang H."/>
            <person name="Solovyev V."/>
            <person name="Lee S.M."/>
            <person name="Liu X."/>
            <person name="Afonnikov D.A."/>
            <person name="Skryabin K.G."/>
        </authorList>
    </citation>
    <scope>NUCLEOTIDE SEQUENCE [LARGE SCALE GENOMIC DNA]</scope>
    <source>
        <strain evidence="1">AK-0245</strain>
        <tissue evidence="1">Whole organism</tissue>
    </source>
</reference>
<evidence type="ECO:0000313" key="2">
    <source>
        <dbReference type="Proteomes" id="UP000308267"/>
    </source>
</evidence>
<protein>
    <submittedName>
        <fullName evidence="1">Uncharacterized protein</fullName>
    </submittedName>
</protein>
<gene>
    <name evidence="1" type="ORF">CRM22_007402</name>
</gene>
<organism evidence="1 2">
    <name type="scientific">Opisthorchis felineus</name>
    <dbReference type="NCBI Taxonomy" id="147828"/>
    <lineage>
        <taxon>Eukaryota</taxon>
        <taxon>Metazoa</taxon>
        <taxon>Spiralia</taxon>
        <taxon>Lophotrochozoa</taxon>
        <taxon>Platyhelminthes</taxon>
        <taxon>Trematoda</taxon>
        <taxon>Digenea</taxon>
        <taxon>Opisthorchiida</taxon>
        <taxon>Opisthorchiata</taxon>
        <taxon>Opisthorchiidae</taxon>
        <taxon>Opisthorchis</taxon>
    </lineage>
</organism>
<name>A0A4S2LPE3_OPIFE</name>
<comment type="caution">
    <text evidence="1">The sequence shown here is derived from an EMBL/GenBank/DDBJ whole genome shotgun (WGS) entry which is preliminary data.</text>
</comment>
<keyword evidence="2" id="KW-1185">Reference proteome</keyword>
<evidence type="ECO:0000313" key="1">
    <source>
        <dbReference type="EMBL" id="TGZ62517.1"/>
    </source>
</evidence>
<accession>A0A4S2LPE3</accession>